<dbReference type="HAMAP" id="MF_00237">
    <property type="entry name" value="TatB"/>
    <property type="match status" value="1"/>
</dbReference>
<evidence type="ECO:0000256" key="8">
    <source>
        <dbReference type="ARBA" id="ARBA00023136"/>
    </source>
</evidence>
<evidence type="ECO:0000256" key="9">
    <source>
        <dbReference type="HAMAP-Rule" id="MF_00237"/>
    </source>
</evidence>
<dbReference type="EMBL" id="FMWD01000006">
    <property type="protein sequence ID" value="SCZ60977.1"/>
    <property type="molecule type" value="Genomic_DNA"/>
</dbReference>
<evidence type="ECO:0000256" key="10">
    <source>
        <dbReference type="SAM" id="MobiDB-lite"/>
    </source>
</evidence>
<evidence type="ECO:0000256" key="4">
    <source>
        <dbReference type="ARBA" id="ARBA00022692"/>
    </source>
</evidence>
<dbReference type="GO" id="GO:0033281">
    <property type="term" value="C:TAT protein transport complex"/>
    <property type="evidence" value="ECO:0007669"/>
    <property type="project" value="UniProtKB-UniRule"/>
</dbReference>
<accession>A0A1G5QGW7</accession>
<evidence type="ECO:0000256" key="1">
    <source>
        <dbReference type="ARBA" id="ARBA00004167"/>
    </source>
</evidence>
<evidence type="ECO:0000313" key="11">
    <source>
        <dbReference type="EMBL" id="SCZ60977.1"/>
    </source>
</evidence>
<dbReference type="STRING" id="415747.SAMN03097708_02065"/>
<evidence type="ECO:0000256" key="6">
    <source>
        <dbReference type="ARBA" id="ARBA00022989"/>
    </source>
</evidence>
<organism evidence="11 12">
    <name type="scientific">Thiohalomonas denitrificans</name>
    <dbReference type="NCBI Taxonomy" id="415747"/>
    <lineage>
        <taxon>Bacteria</taxon>
        <taxon>Pseudomonadati</taxon>
        <taxon>Pseudomonadota</taxon>
        <taxon>Gammaproteobacteria</taxon>
        <taxon>Thiohalomonadales</taxon>
        <taxon>Thiohalomonadaceae</taxon>
        <taxon>Thiohalomonas</taxon>
    </lineage>
</organism>
<keyword evidence="4 9" id="KW-0812">Transmembrane</keyword>
<comment type="similarity">
    <text evidence="9">Belongs to the TatB family.</text>
</comment>
<feature type="region of interest" description="Disordered" evidence="10">
    <location>
        <begin position="67"/>
        <end position="125"/>
    </location>
</feature>
<dbReference type="GO" id="GO:0008320">
    <property type="term" value="F:protein transmembrane transporter activity"/>
    <property type="evidence" value="ECO:0007669"/>
    <property type="project" value="UniProtKB-UniRule"/>
</dbReference>
<evidence type="ECO:0000256" key="5">
    <source>
        <dbReference type="ARBA" id="ARBA00022927"/>
    </source>
</evidence>
<dbReference type="Gene3D" id="1.20.5.3310">
    <property type="match status" value="1"/>
</dbReference>
<dbReference type="InterPro" id="IPR003369">
    <property type="entry name" value="TatA/B/E"/>
</dbReference>
<keyword evidence="12" id="KW-1185">Reference proteome</keyword>
<evidence type="ECO:0000256" key="3">
    <source>
        <dbReference type="ARBA" id="ARBA00022475"/>
    </source>
</evidence>
<feature type="compositionally biased region" description="Polar residues" evidence="10">
    <location>
        <begin position="100"/>
        <end position="110"/>
    </location>
</feature>
<sequence length="125" mass="13876">MFDIGFWELALIGVVALLVVGPERLPALARTAGIWVGKARRFVSSVKADVEKEIRADELKRVMKEQAESSGIHEIVEETRSSVKESREEIESTRSELEEYQSNLSGNSVTDEAPSPSESDPRDSK</sequence>
<dbReference type="PANTHER" id="PTHR33162">
    <property type="entry name" value="SEC-INDEPENDENT PROTEIN TRANSLOCASE PROTEIN TATA, CHLOROPLASTIC"/>
    <property type="match status" value="1"/>
</dbReference>
<keyword evidence="8 9" id="KW-0472">Membrane</keyword>
<proteinExistence type="inferred from homology"/>
<dbReference type="PRINTS" id="PR01506">
    <property type="entry name" value="TATBPROTEIN"/>
</dbReference>
<keyword evidence="3 9" id="KW-1003">Cell membrane</keyword>
<evidence type="ECO:0000256" key="7">
    <source>
        <dbReference type="ARBA" id="ARBA00023010"/>
    </source>
</evidence>
<dbReference type="OrthoDB" id="9816005at2"/>
<dbReference type="Pfam" id="PF02416">
    <property type="entry name" value="TatA_B_E"/>
    <property type="match status" value="1"/>
</dbReference>
<keyword evidence="6 9" id="KW-1133">Transmembrane helix</keyword>
<evidence type="ECO:0000313" key="12">
    <source>
        <dbReference type="Proteomes" id="UP000199648"/>
    </source>
</evidence>
<dbReference type="Proteomes" id="UP000199648">
    <property type="component" value="Unassembled WGS sequence"/>
</dbReference>
<comment type="subcellular location">
    <subcellularLocation>
        <location evidence="9">Cell membrane</location>
        <topology evidence="9">Single-pass membrane protein</topology>
    </subcellularLocation>
    <subcellularLocation>
        <location evidence="1">Membrane</location>
        <topology evidence="1">Single-pass membrane protein</topology>
    </subcellularLocation>
</comment>
<protein>
    <recommendedName>
        <fullName evidence="9">Sec-independent protein translocase protein TatB</fullName>
    </recommendedName>
</protein>
<keyword evidence="2 9" id="KW-0813">Transport</keyword>
<comment type="subunit">
    <text evidence="9">The Tat system comprises two distinct complexes: a TatABC complex, containing multiple copies of TatA, TatB and TatC subunits, and a separate TatA complex, containing only TatA subunits. Substrates initially bind to the TatABC complex, which probably triggers association of the separate TatA complex to form the active translocon.</text>
</comment>
<dbReference type="RefSeq" id="WP_092996414.1">
    <property type="nucleotide sequence ID" value="NZ_FMWD01000006.1"/>
</dbReference>
<evidence type="ECO:0000256" key="2">
    <source>
        <dbReference type="ARBA" id="ARBA00022448"/>
    </source>
</evidence>
<gene>
    <name evidence="9" type="primary">tatB</name>
    <name evidence="11" type="ORF">SAMN03097708_02065</name>
</gene>
<dbReference type="GO" id="GO:0043953">
    <property type="term" value="P:protein transport by the Tat complex"/>
    <property type="evidence" value="ECO:0007669"/>
    <property type="project" value="UniProtKB-UniRule"/>
</dbReference>
<keyword evidence="5 9" id="KW-0653">Protein transport</keyword>
<dbReference type="PANTHER" id="PTHR33162:SF1">
    <property type="entry name" value="SEC-INDEPENDENT PROTEIN TRANSLOCASE PROTEIN TATA, CHLOROPLASTIC"/>
    <property type="match status" value="1"/>
</dbReference>
<keyword evidence="7 9" id="KW-0811">Translocation</keyword>
<feature type="compositionally biased region" description="Basic and acidic residues" evidence="10">
    <location>
        <begin position="74"/>
        <end position="97"/>
    </location>
</feature>
<reference evidence="11 12" key="1">
    <citation type="submission" date="2016-10" db="EMBL/GenBank/DDBJ databases">
        <authorList>
            <person name="de Groot N.N."/>
        </authorList>
    </citation>
    <scope>NUCLEOTIDE SEQUENCE [LARGE SCALE GENOMIC DNA]</scope>
    <source>
        <strain evidence="11 12">HLD2</strain>
    </source>
</reference>
<comment type="function">
    <text evidence="9">Part of the twin-arginine translocation (Tat) system that transports large folded proteins containing a characteristic twin-arginine motif in their signal peptide across membranes. Together with TatC, TatB is part of a receptor directly interacting with Tat signal peptides. TatB may form an oligomeric binding site that transiently accommodates folded Tat precursor proteins before their translocation.</text>
</comment>
<dbReference type="NCBIfam" id="TIGR01410">
    <property type="entry name" value="tatB"/>
    <property type="match status" value="1"/>
</dbReference>
<dbReference type="InterPro" id="IPR018448">
    <property type="entry name" value="TatB"/>
</dbReference>
<name>A0A1G5QGW7_9GAMM</name>
<dbReference type="AlphaFoldDB" id="A0A1G5QGW7"/>